<reference evidence="3" key="1">
    <citation type="journal article" date="2019" name="Int. J. Syst. Evol. Microbiol.">
        <title>The Global Catalogue of Microorganisms (GCM) 10K type strain sequencing project: providing services to taxonomists for standard genome sequencing and annotation.</title>
        <authorList>
            <consortium name="The Broad Institute Genomics Platform"/>
            <consortium name="The Broad Institute Genome Sequencing Center for Infectious Disease"/>
            <person name="Wu L."/>
            <person name="Ma J."/>
        </authorList>
    </citation>
    <scope>NUCLEOTIDE SEQUENCE [LARGE SCALE GENOMIC DNA]</scope>
    <source>
        <strain evidence="3">CCUG 58728</strain>
    </source>
</reference>
<dbReference type="CDD" id="cd00158">
    <property type="entry name" value="RHOD"/>
    <property type="match status" value="1"/>
</dbReference>
<gene>
    <name evidence="2" type="ORF">ACFOSE_04030</name>
</gene>
<dbReference type="InterPro" id="IPR036873">
    <property type="entry name" value="Rhodanese-like_dom_sf"/>
</dbReference>
<comment type="caution">
    <text evidence="2">The sequence shown here is derived from an EMBL/GenBank/DDBJ whole genome shotgun (WGS) entry which is preliminary data.</text>
</comment>
<dbReference type="RefSeq" id="WP_380430843.1">
    <property type="nucleotide sequence ID" value="NZ_JBHSAC010000037.1"/>
</dbReference>
<dbReference type="PROSITE" id="PS50206">
    <property type="entry name" value="RHODANESE_3"/>
    <property type="match status" value="1"/>
</dbReference>
<organism evidence="2 3">
    <name type="scientific">Streptococcus dentapri</name>
    <dbReference type="NCBI Taxonomy" id="573564"/>
    <lineage>
        <taxon>Bacteria</taxon>
        <taxon>Bacillati</taxon>
        <taxon>Bacillota</taxon>
        <taxon>Bacilli</taxon>
        <taxon>Lactobacillales</taxon>
        <taxon>Streptococcaceae</taxon>
        <taxon>Streptococcus</taxon>
    </lineage>
</organism>
<dbReference type="SUPFAM" id="SSF52821">
    <property type="entry name" value="Rhodanese/Cell cycle control phosphatase"/>
    <property type="match status" value="1"/>
</dbReference>
<evidence type="ECO:0000313" key="2">
    <source>
        <dbReference type="EMBL" id="MFC3931955.1"/>
    </source>
</evidence>
<dbReference type="Gene3D" id="3.40.250.10">
    <property type="entry name" value="Rhodanese-like domain"/>
    <property type="match status" value="1"/>
</dbReference>
<dbReference type="Proteomes" id="UP001595901">
    <property type="component" value="Unassembled WGS sequence"/>
</dbReference>
<dbReference type="InterPro" id="IPR050229">
    <property type="entry name" value="GlpE_sulfurtransferase"/>
</dbReference>
<proteinExistence type="predicted"/>
<evidence type="ECO:0000259" key="1">
    <source>
        <dbReference type="PROSITE" id="PS50206"/>
    </source>
</evidence>
<protein>
    <submittedName>
        <fullName evidence="2">Rhodanese-like domain-containing protein</fullName>
    </submittedName>
</protein>
<evidence type="ECO:0000313" key="3">
    <source>
        <dbReference type="Proteomes" id="UP001595901"/>
    </source>
</evidence>
<name>A0ABV8D100_9STRE</name>
<dbReference type="InterPro" id="IPR001763">
    <property type="entry name" value="Rhodanese-like_dom"/>
</dbReference>
<keyword evidence="3" id="KW-1185">Reference proteome</keyword>
<feature type="domain" description="Rhodanese" evidence="1">
    <location>
        <begin position="31"/>
        <end position="117"/>
    </location>
</feature>
<dbReference type="EMBL" id="JBHSAC010000037">
    <property type="protein sequence ID" value="MFC3931955.1"/>
    <property type="molecule type" value="Genomic_DNA"/>
</dbReference>
<sequence>MTKIELLETYLSLYINHFTVLEAMKTPNTPYVLLDVRNAPAHIKKDQIKGALAMPAKDLAQQLDYLDKDKIYVVYDWSSGTILGKQALLLLLSSGFEAYELSGALEGWKGMNLPLEPLEI</sequence>
<dbReference type="Pfam" id="PF00581">
    <property type="entry name" value="Rhodanese"/>
    <property type="match status" value="1"/>
</dbReference>
<accession>A0ABV8D100</accession>
<dbReference type="SMART" id="SM00450">
    <property type="entry name" value="RHOD"/>
    <property type="match status" value="1"/>
</dbReference>
<dbReference type="PANTHER" id="PTHR43031:SF1">
    <property type="entry name" value="PYRIDINE NUCLEOTIDE-DISULPHIDE OXIDOREDUCTASE"/>
    <property type="match status" value="1"/>
</dbReference>
<dbReference type="PANTHER" id="PTHR43031">
    <property type="entry name" value="FAD-DEPENDENT OXIDOREDUCTASE"/>
    <property type="match status" value="1"/>
</dbReference>